<reference evidence="1 2" key="1">
    <citation type="submission" date="2024-10" db="EMBL/GenBank/DDBJ databases">
        <authorList>
            <person name="Ratan Roy A."/>
            <person name="Morales Sandoval P.H."/>
            <person name="De Los Santos Villalobos S."/>
            <person name="Chakraborty S."/>
            <person name="Mukherjee J."/>
        </authorList>
    </citation>
    <scope>NUCLEOTIDE SEQUENCE [LARGE SCALE GENOMIC DNA]</scope>
    <source>
        <strain evidence="1 2">S1</strain>
    </source>
</reference>
<dbReference type="RefSeq" id="WP_377968180.1">
    <property type="nucleotide sequence ID" value="NZ_JBHZOL010000115.1"/>
</dbReference>
<protein>
    <submittedName>
        <fullName evidence="1">Uncharacterized protein</fullName>
    </submittedName>
</protein>
<evidence type="ECO:0000313" key="2">
    <source>
        <dbReference type="Proteomes" id="UP001600165"/>
    </source>
</evidence>
<dbReference type="EMBL" id="JBHZOL010000115">
    <property type="protein sequence ID" value="MFE4108551.1"/>
    <property type="molecule type" value="Genomic_DNA"/>
</dbReference>
<dbReference type="Proteomes" id="UP001600165">
    <property type="component" value="Unassembled WGS sequence"/>
</dbReference>
<proteinExistence type="predicted"/>
<gene>
    <name evidence="1" type="ORF">ACFVKH_19920</name>
</gene>
<name>A0ABW6IJZ9_9CYAN</name>
<sequence>MQTDTEELKRIRRVERQVQALKVAIVFLLQLLKKMLEHWKPDSPSIPEIEKHLQALDYVRPRRD</sequence>
<accession>A0ABW6IJZ9</accession>
<organism evidence="1 2">
    <name type="scientific">Almyronema epifaneia S1</name>
    <dbReference type="NCBI Taxonomy" id="2991925"/>
    <lineage>
        <taxon>Bacteria</taxon>
        <taxon>Bacillati</taxon>
        <taxon>Cyanobacteriota</taxon>
        <taxon>Cyanophyceae</taxon>
        <taxon>Nodosilineales</taxon>
        <taxon>Nodosilineaceae</taxon>
        <taxon>Almyronema</taxon>
        <taxon>Almyronema epifaneia</taxon>
    </lineage>
</organism>
<keyword evidence="2" id="KW-1185">Reference proteome</keyword>
<comment type="caution">
    <text evidence="1">The sequence shown here is derived from an EMBL/GenBank/DDBJ whole genome shotgun (WGS) entry which is preliminary data.</text>
</comment>
<evidence type="ECO:0000313" key="1">
    <source>
        <dbReference type="EMBL" id="MFE4108551.1"/>
    </source>
</evidence>